<dbReference type="EMBL" id="JAUPFM010000012">
    <property type="protein sequence ID" value="KAK2835096.1"/>
    <property type="molecule type" value="Genomic_DNA"/>
</dbReference>
<dbReference type="Gene3D" id="2.60.40.10">
    <property type="entry name" value="Immunoglobulins"/>
    <property type="match status" value="1"/>
</dbReference>
<dbReference type="Proteomes" id="UP001187415">
    <property type="component" value="Unassembled WGS sequence"/>
</dbReference>
<dbReference type="InterPro" id="IPR013106">
    <property type="entry name" value="Ig_V-set"/>
</dbReference>
<feature type="signal peptide" evidence="1">
    <location>
        <begin position="1"/>
        <end position="24"/>
    </location>
</feature>
<reference evidence="3" key="1">
    <citation type="submission" date="2023-07" db="EMBL/GenBank/DDBJ databases">
        <title>Chromosome-level Genome Assembly of Striped Snakehead (Channa striata).</title>
        <authorList>
            <person name="Liu H."/>
        </authorList>
    </citation>
    <scope>NUCLEOTIDE SEQUENCE</scope>
    <source>
        <strain evidence="3">Gz</strain>
        <tissue evidence="3">Muscle</tissue>
    </source>
</reference>
<evidence type="ECO:0000313" key="3">
    <source>
        <dbReference type="EMBL" id="KAK2835096.1"/>
    </source>
</evidence>
<keyword evidence="4" id="KW-1185">Reference proteome</keyword>
<dbReference type="InterPro" id="IPR036179">
    <property type="entry name" value="Ig-like_dom_sf"/>
</dbReference>
<feature type="domain" description="Ig-like" evidence="2">
    <location>
        <begin position="20"/>
        <end position="137"/>
    </location>
</feature>
<dbReference type="SMART" id="SM00406">
    <property type="entry name" value="IGv"/>
    <property type="match status" value="1"/>
</dbReference>
<dbReference type="CDD" id="cd00099">
    <property type="entry name" value="IgV"/>
    <property type="match status" value="1"/>
</dbReference>
<dbReference type="InterPro" id="IPR007110">
    <property type="entry name" value="Ig-like_dom"/>
</dbReference>
<protein>
    <recommendedName>
        <fullName evidence="2">Ig-like domain-containing protein</fullName>
    </recommendedName>
</protein>
<dbReference type="Pfam" id="PF07686">
    <property type="entry name" value="V-set"/>
    <property type="match status" value="1"/>
</dbReference>
<gene>
    <name evidence="3" type="ORF">Q5P01_015580</name>
</gene>
<dbReference type="InterPro" id="IPR013783">
    <property type="entry name" value="Ig-like_fold"/>
</dbReference>
<dbReference type="AlphaFoldDB" id="A0AA88MG76"/>
<organism evidence="3 4">
    <name type="scientific">Channa striata</name>
    <name type="common">Snakehead murrel</name>
    <name type="synonym">Ophicephalus striatus</name>
    <dbReference type="NCBI Taxonomy" id="64152"/>
    <lineage>
        <taxon>Eukaryota</taxon>
        <taxon>Metazoa</taxon>
        <taxon>Chordata</taxon>
        <taxon>Craniata</taxon>
        <taxon>Vertebrata</taxon>
        <taxon>Euteleostomi</taxon>
        <taxon>Actinopterygii</taxon>
        <taxon>Neopterygii</taxon>
        <taxon>Teleostei</taxon>
        <taxon>Neoteleostei</taxon>
        <taxon>Acanthomorphata</taxon>
        <taxon>Anabantaria</taxon>
        <taxon>Anabantiformes</taxon>
        <taxon>Channoidei</taxon>
        <taxon>Channidae</taxon>
        <taxon>Channa</taxon>
    </lineage>
</organism>
<feature type="chain" id="PRO_5041718196" description="Ig-like domain-containing protein" evidence="1">
    <location>
        <begin position="25"/>
        <end position="137"/>
    </location>
</feature>
<sequence length="137" mass="14666">MESVLLCLILVSLSGFQWKPRVAALPASTLQVKVGEDATMHCPLLDNSTTTNATSAPNASSTLSWYRKAAGQSPQLLFSFKATDTSTVRYGSGVRPDKVSPAANGSLLLRSSEQSDSAVYYCGISQGDKSNEKQFKK</sequence>
<evidence type="ECO:0000256" key="1">
    <source>
        <dbReference type="SAM" id="SignalP"/>
    </source>
</evidence>
<accession>A0AA88MG76</accession>
<name>A0AA88MG76_CHASR</name>
<evidence type="ECO:0000313" key="4">
    <source>
        <dbReference type="Proteomes" id="UP001187415"/>
    </source>
</evidence>
<keyword evidence="1" id="KW-0732">Signal</keyword>
<proteinExistence type="predicted"/>
<comment type="caution">
    <text evidence="3">The sequence shown here is derived from an EMBL/GenBank/DDBJ whole genome shotgun (WGS) entry which is preliminary data.</text>
</comment>
<dbReference type="SUPFAM" id="SSF48726">
    <property type="entry name" value="Immunoglobulin"/>
    <property type="match status" value="1"/>
</dbReference>
<evidence type="ECO:0000259" key="2">
    <source>
        <dbReference type="PROSITE" id="PS50835"/>
    </source>
</evidence>
<dbReference type="PROSITE" id="PS50835">
    <property type="entry name" value="IG_LIKE"/>
    <property type="match status" value="1"/>
</dbReference>